<keyword evidence="2" id="KW-0812">Transmembrane</keyword>
<keyword evidence="3" id="KW-1185">Reference proteome</keyword>
<accession>A0A7E4VZG3</accession>
<keyword evidence="2" id="KW-0472">Membrane</keyword>
<dbReference type="Proteomes" id="UP000492821">
    <property type="component" value="Unassembled WGS sequence"/>
</dbReference>
<dbReference type="WBParaSite" id="Pan_g5378.t1">
    <property type="protein sequence ID" value="Pan_g5378.t1"/>
    <property type="gene ID" value="Pan_g5378"/>
</dbReference>
<evidence type="ECO:0000256" key="1">
    <source>
        <dbReference type="SAM" id="MobiDB-lite"/>
    </source>
</evidence>
<evidence type="ECO:0000313" key="3">
    <source>
        <dbReference type="Proteomes" id="UP000492821"/>
    </source>
</evidence>
<feature type="transmembrane region" description="Helical" evidence="2">
    <location>
        <begin position="6"/>
        <end position="25"/>
    </location>
</feature>
<proteinExistence type="predicted"/>
<reference evidence="3" key="1">
    <citation type="journal article" date="2013" name="Genetics">
        <title>The draft genome and transcriptome of Panagrellus redivivus are shaped by the harsh demands of a free-living lifestyle.</title>
        <authorList>
            <person name="Srinivasan J."/>
            <person name="Dillman A.R."/>
            <person name="Macchietto M.G."/>
            <person name="Heikkinen L."/>
            <person name="Lakso M."/>
            <person name="Fracchia K.M."/>
            <person name="Antoshechkin I."/>
            <person name="Mortazavi A."/>
            <person name="Wong G."/>
            <person name="Sternberg P.W."/>
        </authorList>
    </citation>
    <scope>NUCLEOTIDE SEQUENCE [LARGE SCALE GENOMIC DNA]</scope>
    <source>
        <strain evidence="3">MT8872</strain>
    </source>
</reference>
<feature type="region of interest" description="Disordered" evidence="1">
    <location>
        <begin position="38"/>
        <end position="64"/>
    </location>
</feature>
<name>A0A7E4VZG3_PANRE</name>
<reference evidence="4" key="2">
    <citation type="submission" date="2020-10" db="UniProtKB">
        <authorList>
            <consortium name="WormBaseParasite"/>
        </authorList>
    </citation>
    <scope>IDENTIFICATION</scope>
</reference>
<sequence length="125" mass="14143">MIDVIWSIQCVLYFLLAIFTVISLIDITRKVNQSAEETDIPMMPSDATMFPDKNKNQNQNNNSEVSVSIKQPVVKVTSGMLESEKEEPQKREFRTVSGKVLKLGPEEVAAVLAAVQYEYQMKCRT</sequence>
<dbReference type="AlphaFoldDB" id="A0A7E4VZG3"/>
<evidence type="ECO:0000313" key="4">
    <source>
        <dbReference type="WBParaSite" id="Pan_g5378.t1"/>
    </source>
</evidence>
<evidence type="ECO:0000256" key="2">
    <source>
        <dbReference type="SAM" id="Phobius"/>
    </source>
</evidence>
<organism evidence="3 4">
    <name type="scientific">Panagrellus redivivus</name>
    <name type="common">Microworm</name>
    <dbReference type="NCBI Taxonomy" id="6233"/>
    <lineage>
        <taxon>Eukaryota</taxon>
        <taxon>Metazoa</taxon>
        <taxon>Ecdysozoa</taxon>
        <taxon>Nematoda</taxon>
        <taxon>Chromadorea</taxon>
        <taxon>Rhabditida</taxon>
        <taxon>Tylenchina</taxon>
        <taxon>Panagrolaimomorpha</taxon>
        <taxon>Panagrolaimoidea</taxon>
        <taxon>Panagrolaimidae</taxon>
        <taxon>Panagrellus</taxon>
    </lineage>
</organism>
<protein>
    <submittedName>
        <fullName evidence="4">DUF2802 domain-containing protein</fullName>
    </submittedName>
</protein>
<keyword evidence="2" id="KW-1133">Transmembrane helix</keyword>